<comment type="similarity">
    <text evidence="6">Belongs to the gamma-glutamyltransferase family.</text>
</comment>
<gene>
    <name evidence="7" type="primary">ggt</name>
    <name evidence="7" type="ORF">FJU11_04760</name>
</gene>
<dbReference type="NCBIfam" id="TIGR00066">
    <property type="entry name" value="g_glut_trans"/>
    <property type="match status" value="1"/>
</dbReference>
<sequence>MRRFDLPGRSPVIAENGAAATSHPLASATALAVLREGGNAVDAALAASATLAVVEPQMTGIGGDCFAIVAQPDGTVHGLNGSGRSARAIEEGWFADNGFDTIPHHSPHAVTVPGAVKAWETLHQRFGKLDFVRLFADAIGYAENGFAVAPRVADDWQDEVETLKRDAGARRHLLVNDAAPKAGDRMRFPALAGTLSTIAAKGAAGFYEGAVAREIAETVQEKGGFLAKDDLAAVTADWVEPIGVDYAGYRVLELPPSGQGMVALILFNLLDRLGTRRMAPDSLERYHHEVEAARLAYSVRDAMLADPDHMTVSVERLISRDYAEELAAQIDPERRNPEIRVPEIPNADTTYLTVVDGNGMAVSFINSVFAAFGSQIVTPESGVVLQNRGACFRVETGHPNAIASGKRPLHTIIPAMVMKDGLPAVSFGVMGGAYQPMGHGHVLSNLLDHGMDPQEALDHPRVFWNGEGTLGLEAGVSAGVAQGLRAMGHGVAEAASPWGGGQMIAIDRERGFFTAGSDPRKDGQAVGY</sequence>
<comment type="PTM">
    <text evidence="6">Cleaved by autocatalysis into a large and a small subunit.</text>
</comment>
<feature type="active site" description="Nucleophile" evidence="4">
    <location>
        <position position="349"/>
    </location>
</feature>
<dbReference type="InterPro" id="IPR029055">
    <property type="entry name" value="Ntn_hydrolases_N"/>
</dbReference>
<evidence type="ECO:0000256" key="5">
    <source>
        <dbReference type="PIRSR" id="PIRSR600101-2"/>
    </source>
</evidence>
<comment type="catalytic activity">
    <reaction evidence="1 6">
        <text>an S-substituted glutathione + H2O = an S-substituted L-cysteinylglycine + L-glutamate</text>
        <dbReference type="Rhea" id="RHEA:59468"/>
        <dbReference type="ChEBI" id="CHEBI:15377"/>
        <dbReference type="ChEBI" id="CHEBI:29985"/>
        <dbReference type="ChEBI" id="CHEBI:90779"/>
        <dbReference type="ChEBI" id="CHEBI:143103"/>
        <dbReference type="EC" id="3.4.19.13"/>
    </reaction>
</comment>
<keyword evidence="8" id="KW-1185">Reference proteome</keyword>
<dbReference type="Pfam" id="PF01019">
    <property type="entry name" value="G_glu_transpept"/>
    <property type="match status" value="1"/>
</dbReference>
<dbReference type="EMBL" id="VHLH01000005">
    <property type="protein sequence ID" value="TPW30739.1"/>
    <property type="molecule type" value="Genomic_DNA"/>
</dbReference>
<evidence type="ECO:0000256" key="2">
    <source>
        <dbReference type="ARBA" id="ARBA00001089"/>
    </source>
</evidence>
<name>A0A506UDK3_9HYPH</name>
<dbReference type="SUPFAM" id="SSF56235">
    <property type="entry name" value="N-terminal nucleophile aminohydrolases (Ntn hydrolases)"/>
    <property type="match status" value="1"/>
</dbReference>
<keyword evidence="6" id="KW-0378">Hydrolase</keyword>
<dbReference type="InterPro" id="IPR043138">
    <property type="entry name" value="GGT_lsub"/>
</dbReference>
<evidence type="ECO:0000256" key="3">
    <source>
        <dbReference type="ARBA" id="ARBA00047417"/>
    </source>
</evidence>
<evidence type="ECO:0000256" key="4">
    <source>
        <dbReference type="PIRSR" id="PIRSR600101-1"/>
    </source>
</evidence>
<dbReference type="InterPro" id="IPR000101">
    <property type="entry name" value="GGT_peptidase"/>
</dbReference>
<keyword evidence="6" id="KW-0317">Glutathione biosynthesis</keyword>
<comment type="pathway">
    <text evidence="6">Sulfur metabolism; glutathione metabolism.</text>
</comment>
<dbReference type="GO" id="GO:0006751">
    <property type="term" value="P:glutathione catabolic process"/>
    <property type="evidence" value="ECO:0007669"/>
    <property type="project" value="UniProtKB-UniRule"/>
</dbReference>
<proteinExistence type="inferred from homology"/>
<dbReference type="RefSeq" id="WP_141165877.1">
    <property type="nucleotide sequence ID" value="NZ_VHLH01000005.1"/>
</dbReference>
<dbReference type="EC" id="2.3.2.2" evidence="6"/>
<dbReference type="OrthoDB" id="9781342at2"/>
<evidence type="ECO:0000256" key="6">
    <source>
        <dbReference type="RuleBase" id="RU368036"/>
    </source>
</evidence>
<protein>
    <recommendedName>
        <fullName evidence="6">Glutathione hydrolase proenzyme</fullName>
        <ecNumber evidence="6">2.3.2.2</ecNumber>
        <ecNumber evidence="6">3.4.19.13</ecNumber>
    </recommendedName>
    <component>
        <recommendedName>
            <fullName evidence="6">Glutathione hydrolase large chain</fullName>
        </recommendedName>
    </component>
    <component>
        <recommendedName>
            <fullName evidence="6">Glutathione hydrolase small chain</fullName>
        </recommendedName>
    </component>
</protein>
<dbReference type="Gene3D" id="1.10.246.130">
    <property type="match status" value="1"/>
</dbReference>
<feature type="binding site" evidence="5">
    <location>
        <position position="432"/>
    </location>
    <ligand>
        <name>L-glutamate</name>
        <dbReference type="ChEBI" id="CHEBI:29985"/>
    </ligand>
</feature>
<dbReference type="PANTHER" id="PTHR43881">
    <property type="entry name" value="GAMMA-GLUTAMYLTRANSPEPTIDASE (AFU_ORTHOLOGUE AFUA_4G13580)"/>
    <property type="match status" value="1"/>
</dbReference>
<keyword evidence="6 7" id="KW-0012">Acyltransferase</keyword>
<organism evidence="7 8">
    <name type="scientific">Pararhizobium mangrovi</name>
    <dbReference type="NCBI Taxonomy" id="2590452"/>
    <lineage>
        <taxon>Bacteria</taxon>
        <taxon>Pseudomonadati</taxon>
        <taxon>Pseudomonadota</taxon>
        <taxon>Alphaproteobacteria</taxon>
        <taxon>Hyphomicrobiales</taxon>
        <taxon>Rhizobiaceae</taxon>
        <taxon>Rhizobium/Agrobacterium group</taxon>
        <taxon>Pararhizobium</taxon>
    </lineage>
</organism>
<dbReference type="PANTHER" id="PTHR43881:SF1">
    <property type="entry name" value="GAMMA-GLUTAMYLTRANSPEPTIDASE (AFU_ORTHOLOGUE AFUA_4G13580)"/>
    <property type="match status" value="1"/>
</dbReference>
<evidence type="ECO:0000256" key="1">
    <source>
        <dbReference type="ARBA" id="ARBA00001049"/>
    </source>
</evidence>
<comment type="caution">
    <text evidence="7">The sequence shown here is derived from an EMBL/GenBank/DDBJ whole genome shotgun (WGS) entry which is preliminary data.</text>
</comment>
<comment type="catalytic activity">
    <reaction evidence="2 6">
        <text>glutathione + H2O = L-cysteinylglycine + L-glutamate</text>
        <dbReference type="Rhea" id="RHEA:28807"/>
        <dbReference type="ChEBI" id="CHEBI:15377"/>
        <dbReference type="ChEBI" id="CHEBI:29985"/>
        <dbReference type="ChEBI" id="CHEBI:57925"/>
        <dbReference type="ChEBI" id="CHEBI:61694"/>
        <dbReference type="EC" id="3.4.19.13"/>
    </reaction>
</comment>
<dbReference type="PRINTS" id="PR01210">
    <property type="entry name" value="GGTRANSPTASE"/>
</dbReference>
<accession>A0A506UDK3</accession>
<dbReference type="Proteomes" id="UP000320314">
    <property type="component" value="Unassembled WGS sequence"/>
</dbReference>
<dbReference type="InterPro" id="IPR043137">
    <property type="entry name" value="GGT_ssub_C"/>
</dbReference>
<keyword evidence="6 7" id="KW-0808">Transferase</keyword>
<dbReference type="AlphaFoldDB" id="A0A506UDK3"/>
<dbReference type="GO" id="GO:0006750">
    <property type="term" value="P:glutathione biosynthetic process"/>
    <property type="evidence" value="ECO:0007669"/>
    <property type="project" value="UniProtKB-KW"/>
</dbReference>
<dbReference type="EC" id="3.4.19.13" evidence="6"/>
<dbReference type="GO" id="GO:0036374">
    <property type="term" value="F:glutathione hydrolase activity"/>
    <property type="evidence" value="ECO:0007669"/>
    <property type="project" value="UniProtKB-UniRule"/>
</dbReference>
<comment type="subunit">
    <text evidence="6">This enzyme consists of two polypeptide chains, which are synthesized in precursor form from a single polypeptide.</text>
</comment>
<dbReference type="UniPathway" id="UPA00204"/>
<evidence type="ECO:0000313" key="7">
    <source>
        <dbReference type="EMBL" id="TPW30739.1"/>
    </source>
</evidence>
<keyword evidence="6" id="KW-0865">Zymogen</keyword>
<reference evidence="7 8" key="1">
    <citation type="submission" date="2019-06" db="EMBL/GenBank/DDBJ databases">
        <authorList>
            <person name="Li M."/>
        </authorList>
    </citation>
    <scope>NUCLEOTIDE SEQUENCE [LARGE SCALE GENOMIC DNA]</scope>
    <source>
        <strain evidence="7 8">BGMRC6574</strain>
    </source>
</reference>
<evidence type="ECO:0000313" key="8">
    <source>
        <dbReference type="Proteomes" id="UP000320314"/>
    </source>
</evidence>
<dbReference type="InterPro" id="IPR052896">
    <property type="entry name" value="GGT-like_enzyme"/>
</dbReference>
<dbReference type="Gene3D" id="3.60.20.40">
    <property type="match status" value="1"/>
</dbReference>
<dbReference type="GO" id="GO:0103068">
    <property type="term" value="F:leukotriene C4 gamma-glutamyl transferase activity"/>
    <property type="evidence" value="ECO:0007669"/>
    <property type="project" value="UniProtKB-EC"/>
</dbReference>
<comment type="catalytic activity">
    <reaction evidence="3 6">
        <text>an N-terminal (5-L-glutamyl)-[peptide] + an alpha-amino acid = 5-L-glutamyl amino acid + an N-terminal L-alpha-aminoacyl-[peptide]</text>
        <dbReference type="Rhea" id="RHEA:23904"/>
        <dbReference type="Rhea" id="RHEA-COMP:9780"/>
        <dbReference type="Rhea" id="RHEA-COMP:9795"/>
        <dbReference type="ChEBI" id="CHEBI:77644"/>
        <dbReference type="ChEBI" id="CHEBI:78597"/>
        <dbReference type="ChEBI" id="CHEBI:78599"/>
        <dbReference type="ChEBI" id="CHEBI:78608"/>
        <dbReference type="EC" id="2.3.2.2"/>
    </reaction>
</comment>